<dbReference type="RefSeq" id="WP_123933214.1">
    <property type="nucleotide sequence ID" value="NZ_CP033897.1"/>
</dbReference>
<dbReference type="InterPro" id="IPR029069">
    <property type="entry name" value="HotDog_dom_sf"/>
</dbReference>
<dbReference type="AlphaFoldDB" id="A0A3G6J3N4"/>
<dbReference type="GO" id="GO:0005835">
    <property type="term" value="C:fatty acid synthase complex"/>
    <property type="evidence" value="ECO:0007669"/>
    <property type="project" value="InterPro"/>
</dbReference>
<dbReference type="KEGG" id="cgk:CGERO_01905"/>
<dbReference type="EMBL" id="CP033897">
    <property type="protein sequence ID" value="AZA10714.1"/>
    <property type="molecule type" value="Genomic_DNA"/>
</dbReference>
<dbReference type="Gene3D" id="3.10.129.10">
    <property type="entry name" value="Hotdog Thioesterase"/>
    <property type="match status" value="1"/>
</dbReference>
<dbReference type="InterPro" id="IPR003965">
    <property type="entry name" value="Fatty_acid_synthase"/>
</dbReference>
<evidence type="ECO:0000313" key="4">
    <source>
        <dbReference type="Proteomes" id="UP000271587"/>
    </source>
</evidence>
<comment type="similarity">
    <text evidence="1">Belongs to the enoyl-CoA hydratase/isomerase family.</text>
</comment>
<dbReference type="Proteomes" id="UP000271587">
    <property type="component" value="Chromosome"/>
</dbReference>
<dbReference type="GO" id="GO:0006633">
    <property type="term" value="P:fatty acid biosynthetic process"/>
    <property type="evidence" value="ECO:0007669"/>
    <property type="project" value="InterPro"/>
</dbReference>
<protein>
    <submittedName>
        <fullName evidence="3">MaoC like domain protein</fullName>
    </submittedName>
</protein>
<dbReference type="PANTHER" id="PTHR43841:SF1">
    <property type="entry name" value="3-HYDROXYACYL-THIOESTER DEHYDRATASE X"/>
    <property type="match status" value="1"/>
</dbReference>
<dbReference type="PANTHER" id="PTHR43841">
    <property type="entry name" value="3-HYDROXYACYL-THIOESTER DEHYDRATASE HTDX-RELATED"/>
    <property type="match status" value="1"/>
</dbReference>
<name>A0A3G6J3N4_9CORY</name>
<organism evidence="3 4">
    <name type="scientific">Corynebacterium gerontici</name>
    <dbReference type="NCBI Taxonomy" id="2079234"/>
    <lineage>
        <taxon>Bacteria</taxon>
        <taxon>Bacillati</taxon>
        <taxon>Actinomycetota</taxon>
        <taxon>Actinomycetes</taxon>
        <taxon>Mycobacteriales</taxon>
        <taxon>Corynebacteriaceae</taxon>
        <taxon>Corynebacterium</taxon>
    </lineage>
</organism>
<evidence type="ECO:0000259" key="2">
    <source>
        <dbReference type="Pfam" id="PF01575"/>
    </source>
</evidence>
<sequence length="292" mass="32191">MQIQTLESVPELSALYRRAAVEALGAKRSADDDPQVGFRVEGLSIDVDHLASYCEATGFRLGNEAPMLYPYVLAFPLAILCMNHPTFPFAPMGVVHLANEIQQHRPLRVGEEFSAEVRAENLRPHRRGLLVDMITRVFVGEELVWEQNSTFLKVGAKFSSKAPTAVRTRGQDGARRLEAQVDRARTPEALLRFTPADVARYAEASGDKNPIHTSKLGAKLFGFPRTIAHGMFTLAAVLAGQEGRMGEAVRVRAEFHKPVLLPARVEVIRNGDVLTVIKAGDHQKVHLVVEVS</sequence>
<keyword evidence="4" id="KW-1185">Reference proteome</keyword>
<evidence type="ECO:0000313" key="3">
    <source>
        <dbReference type="EMBL" id="AZA10714.1"/>
    </source>
</evidence>
<dbReference type="GO" id="GO:0004312">
    <property type="term" value="F:fatty acid synthase activity"/>
    <property type="evidence" value="ECO:0007669"/>
    <property type="project" value="InterPro"/>
</dbReference>
<proteinExistence type="inferred from homology"/>
<accession>A0A3G6J3N4</accession>
<reference evidence="3 4" key="1">
    <citation type="submission" date="2018-11" db="EMBL/GenBank/DDBJ databases">
        <authorList>
            <person name="Kleinhagauer T."/>
            <person name="Glaeser S.P."/>
            <person name="Spergser J."/>
            <person name="Ruckert C."/>
            <person name="Kaempfer P."/>
            <person name="Busse H.-J."/>
        </authorList>
    </citation>
    <scope>NUCLEOTIDE SEQUENCE [LARGE SCALE GENOMIC DNA]</scope>
    <source>
        <strain evidence="3 4">W8</strain>
    </source>
</reference>
<dbReference type="InterPro" id="IPR002539">
    <property type="entry name" value="MaoC-like_dom"/>
</dbReference>
<feature type="domain" description="MaoC-like" evidence="2">
    <location>
        <begin position="180"/>
        <end position="267"/>
    </location>
</feature>
<dbReference type="SUPFAM" id="SSF54637">
    <property type="entry name" value="Thioesterase/thiol ester dehydrase-isomerase"/>
    <property type="match status" value="2"/>
</dbReference>
<dbReference type="Pfam" id="PF01575">
    <property type="entry name" value="MaoC_dehydratas"/>
    <property type="match status" value="1"/>
</dbReference>
<evidence type="ECO:0000256" key="1">
    <source>
        <dbReference type="ARBA" id="ARBA00005254"/>
    </source>
</evidence>
<gene>
    <name evidence="3" type="ORF">CGERO_01905</name>
</gene>
<dbReference type="CDD" id="cd03441">
    <property type="entry name" value="R_hydratase_like"/>
    <property type="match status" value="1"/>
</dbReference>
<dbReference type="OrthoDB" id="9774179at2"/>
<dbReference type="PRINTS" id="PR01483">
    <property type="entry name" value="FASYNTHASE"/>
</dbReference>